<gene>
    <name evidence="8" type="ORF">FR932_09240</name>
</gene>
<accession>A0A5J6WNN7</accession>
<dbReference type="OrthoDB" id="9810662at2"/>
<dbReference type="EMBL" id="CP044399">
    <property type="protein sequence ID" value="QFI38022.1"/>
    <property type="molecule type" value="Genomic_DNA"/>
</dbReference>
<keyword evidence="9" id="KW-1185">Reference proteome</keyword>
<dbReference type="PANTHER" id="PTHR35007:SF2">
    <property type="entry name" value="PILUS ASSEMBLE PROTEIN"/>
    <property type="match status" value="1"/>
</dbReference>
<dbReference type="Pfam" id="PF00482">
    <property type="entry name" value="T2SSF"/>
    <property type="match status" value="1"/>
</dbReference>
<feature type="transmembrane region" description="Helical" evidence="6">
    <location>
        <begin position="6"/>
        <end position="26"/>
    </location>
</feature>
<dbReference type="InterPro" id="IPR018076">
    <property type="entry name" value="T2SS_GspF_dom"/>
</dbReference>
<evidence type="ECO:0000256" key="4">
    <source>
        <dbReference type="ARBA" id="ARBA00022989"/>
    </source>
</evidence>
<protein>
    <submittedName>
        <fullName evidence="8">Type II secretion system F family protein</fullName>
    </submittedName>
</protein>
<evidence type="ECO:0000313" key="8">
    <source>
        <dbReference type="EMBL" id="QFI38022.1"/>
    </source>
</evidence>
<keyword evidence="2" id="KW-1003">Cell membrane</keyword>
<evidence type="ECO:0000256" key="6">
    <source>
        <dbReference type="SAM" id="Phobius"/>
    </source>
</evidence>
<dbReference type="AlphaFoldDB" id="A0A5J6WNN7"/>
<comment type="subcellular location">
    <subcellularLocation>
        <location evidence="1">Cell membrane</location>
        <topology evidence="1">Multi-pass membrane protein</topology>
    </subcellularLocation>
</comment>
<dbReference type="KEGG" id="mmaa:FR932_09240"/>
<feature type="transmembrane region" description="Helical" evidence="6">
    <location>
        <begin position="268"/>
        <end position="291"/>
    </location>
</feature>
<name>A0A5J6WNN7_MORMI</name>
<dbReference type="RefSeq" id="WP_019441808.1">
    <property type="nucleotide sequence ID" value="NZ_ALOE01000022.1"/>
</dbReference>
<evidence type="ECO:0000313" key="9">
    <source>
        <dbReference type="Proteomes" id="UP000327424"/>
    </source>
</evidence>
<dbReference type="GO" id="GO:0005886">
    <property type="term" value="C:plasma membrane"/>
    <property type="evidence" value="ECO:0007669"/>
    <property type="project" value="UniProtKB-SubCell"/>
</dbReference>
<sequence>MSLSLWIAVTLLITGAMMALLFSTPAQRREQLLKRLVLVSASESAPQKYRPLGQTKSSAPIGWLRLTVAPDISALLVKAGFHGPRASAIFLLCKVSLMLLSAIAWQWYVDFDTDKFVIAKTLIFAISGGLVAEQWLKWRARTVNYRIALALPDALDLMVICVESGLTLEAVFQRVGREMTSVTPELSREWLITEAELRLLDSRITALNNLAERTGLVEVENMVIALSQAEKYGSKIAPTMRLIASDSRQYQYLRLEERVGKIPAKMSLPVVVLIMLPVVVLIVAPTIIALLDSLGGM</sequence>
<feature type="transmembrane region" description="Helical" evidence="6">
    <location>
        <begin position="115"/>
        <end position="136"/>
    </location>
</feature>
<feature type="transmembrane region" description="Helical" evidence="6">
    <location>
        <begin position="88"/>
        <end position="109"/>
    </location>
</feature>
<dbReference type="Proteomes" id="UP000327424">
    <property type="component" value="Chromosome"/>
</dbReference>
<keyword evidence="4 6" id="KW-1133">Transmembrane helix</keyword>
<feature type="domain" description="Type II secretion system protein GspF" evidence="7">
    <location>
        <begin position="155"/>
        <end position="283"/>
    </location>
</feature>
<keyword evidence="3 6" id="KW-0812">Transmembrane</keyword>
<evidence type="ECO:0000256" key="1">
    <source>
        <dbReference type="ARBA" id="ARBA00004651"/>
    </source>
</evidence>
<evidence type="ECO:0000256" key="5">
    <source>
        <dbReference type="ARBA" id="ARBA00023136"/>
    </source>
</evidence>
<evidence type="ECO:0000256" key="3">
    <source>
        <dbReference type="ARBA" id="ARBA00022692"/>
    </source>
</evidence>
<dbReference type="PANTHER" id="PTHR35007">
    <property type="entry name" value="INTEGRAL MEMBRANE PROTEIN-RELATED"/>
    <property type="match status" value="1"/>
</dbReference>
<evidence type="ECO:0000256" key="2">
    <source>
        <dbReference type="ARBA" id="ARBA00022475"/>
    </source>
</evidence>
<keyword evidence="5 6" id="KW-0472">Membrane</keyword>
<organism evidence="8 9">
    <name type="scientific">Moritella marina ATCC 15381</name>
    <dbReference type="NCBI Taxonomy" id="1202962"/>
    <lineage>
        <taxon>Bacteria</taxon>
        <taxon>Pseudomonadati</taxon>
        <taxon>Pseudomonadota</taxon>
        <taxon>Gammaproteobacteria</taxon>
        <taxon>Alteromonadales</taxon>
        <taxon>Moritellaceae</taxon>
        <taxon>Moritella</taxon>
    </lineage>
</organism>
<reference evidence="8 9" key="1">
    <citation type="submission" date="2019-09" db="EMBL/GenBank/DDBJ databases">
        <title>Hybrid Assembly of the complete Genome of the Deep-Sea Bacterium Moritella marina from long Nanopore and Illumina reads.</title>
        <authorList>
            <person name="Magin S."/>
            <person name="Georgoulis A."/>
            <person name="Papadimitriou K."/>
            <person name="Iliakis G."/>
            <person name="Vorgias C.E."/>
        </authorList>
    </citation>
    <scope>NUCLEOTIDE SEQUENCE [LARGE SCALE GENOMIC DNA]</scope>
    <source>
        <strain evidence="8 9">MP-1</strain>
    </source>
</reference>
<proteinExistence type="predicted"/>
<evidence type="ECO:0000259" key="7">
    <source>
        <dbReference type="Pfam" id="PF00482"/>
    </source>
</evidence>